<dbReference type="InterPro" id="IPR018306">
    <property type="entry name" value="Phage_T5_Orf172_DNA-bd"/>
</dbReference>
<sequence length="476" mass="52165">METPDRRSSLLSPSSAATTRSRTSSRGSTGKSSKQTQLSVPEDASPCPKPRRGSKAKAAAQDDVLDVGGSSPGGRTDDGGSVSSYQGAGRPPARSRTSSSFKKQSPEEIDSRINDYIMSPAAKRPPGVNYVLAVTRKVNGTSVQCIKIGYSERSVGKRKTEILSQCKHESVRVVYNSKRLIAHAKQAEDLIQRELHNFRVDPGCSCKNTHCEYFKVDESVAREVSVRWVAFCAKEPWGQLHELHGFWTARINNRRCYSEEDKPDGRDGQRRLIAEIWREFAAATVREQLAFDAVAVVWTFASWSWLSLGQAAYLMSVRFPNPIPVVFFAVVVMLMLAQRDLAGMRLVSWMDVKLQASDQSPKQRATGESADSGDVESRVGDDVMDADENGDEAEGGSVVTLSAPCTPRSPPETIVIEDSEEEAGEGEEEDSDGDGDDDKDELWRERIVTSRCVVRVDATGAARKRRRAASGGVVAE</sequence>
<dbReference type="EMBL" id="LSBH01000001">
    <property type="protein sequence ID" value="OAQ86224.1"/>
    <property type="molecule type" value="Genomic_DNA"/>
</dbReference>
<evidence type="ECO:0000313" key="6">
    <source>
        <dbReference type="EMBL" id="PWI70002.1"/>
    </source>
</evidence>
<reference evidence="5 7" key="3">
    <citation type="submission" date="2016-02" db="EMBL/GenBank/DDBJ databases">
        <title>Biosynthesis of antibiotic leucinostatins and their inhibition on Phytophthora in bio-control Purpureocillium lilacinum.</title>
        <authorList>
            <person name="Wang G."/>
            <person name="Liu Z."/>
            <person name="Lin R."/>
            <person name="Li E."/>
            <person name="Mao Z."/>
            <person name="Ling J."/>
            <person name="Yin W."/>
            <person name="Xie B."/>
        </authorList>
    </citation>
    <scope>NUCLEOTIDE SEQUENCE [LARGE SCALE GENOMIC DNA]</scope>
    <source>
        <strain evidence="4">PLBJ-1</strain>
        <strain evidence="5">PLFJ-1</strain>
    </source>
</reference>
<reference evidence="3" key="4">
    <citation type="submission" date="2023-11" db="EMBL/GenBank/DDBJ databases">
        <authorList>
            <person name="Beijen E."/>
            <person name="Ohm R.A."/>
        </authorList>
    </citation>
    <scope>NUCLEOTIDE SEQUENCE</scope>
    <source>
        <strain evidence="3">CBS 150709</strain>
    </source>
</reference>
<dbReference type="EMBL" id="LSBI01000001">
    <property type="protein sequence ID" value="OAQ94186.1"/>
    <property type="molecule type" value="Genomic_DNA"/>
</dbReference>
<feature type="compositionally biased region" description="Low complexity" evidence="1">
    <location>
        <begin position="9"/>
        <end position="34"/>
    </location>
</feature>
<evidence type="ECO:0000256" key="1">
    <source>
        <dbReference type="SAM" id="MobiDB-lite"/>
    </source>
</evidence>
<evidence type="ECO:0000313" key="5">
    <source>
        <dbReference type="EMBL" id="OAQ94186.1"/>
    </source>
</evidence>
<feature type="compositionally biased region" description="Acidic residues" evidence="1">
    <location>
        <begin position="415"/>
        <end position="440"/>
    </location>
</feature>
<reference evidence="3 9" key="5">
    <citation type="journal article" date="2024" name="Microbiol. Resour. Announc.">
        <title>Genome annotations for the ascomycete fungi Trichoderma harzianum, Trichoderma aggressivum, and Purpureocillium lilacinum.</title>
        <authorList>
            <person name="Beijen E.P.W."/>
            <person name="Ohm R.A."/>
        </authorList>
    </citation>
    <scope>NUCLEOTIDE SEQUENCE [LARGE SCALE GENOMIC DNA]</scope>
    <source>
        <strain evidence="3 9">CBS 150709</strain>
    </source>
</reference>
<proteinExistence type="predicted"/>
<feature type="region of interest" description="Disordered" evidence="1">
    <location>
        <begin position="357"/>
        <end position="443"/>
    </location>
</feature>
<dbReference type="OrthoDB" id="3511049at2759"/>
<dbReference type="Proteomes" id="UP000245956">
    <property type="component" value="Unassembled WGS sequence"/>
</dbReference>
<evidence type="ECO:0000313" key="4">
    <source>
        <dbReference type="EMBL" id="OAQ86224.1"/>
    </source>
</evidence>
<evidence type="ECO:0000313" key="9">
    <source>
        <dbReference type="Proteomes" id="UP001287286"/>
    </source>
</evidence>
<reference evidence="6 8" key="2">
    <citation type="journal article" date="2016" name="Front. Microbiol.">
        <title>Genome and transcriptome sequences reveal the specific parasitism of the nematophagous Purpureocillium lilacinum 36-1.</title>
        <authorList>
            <person name="Xie J."/>
            <person name="Li S."/>
            <person name="Mo C."/>
            <person name="Xiao X."/>
            <person name="Peng D."/>
            <person name="Wang G."/>
            <person name="Xiao Y."/>
        </authorList>
    </citation>
    <scope>NUCLEOTIDE SEQUENCE [LARGE SCALE GENOMIC DNA]</scope>
    <source>
        <strain evidence="6 8">36-1</strain>
    </source>
</reference>
<feature type="domain" description="Bacteriophage T5 Orf172 DNA-binding" evidence="2">
    <location>
        <begin position="130"/>
        <end position="228"/>
    </location>
</feature>
<reference evidence="6" key="1">
    <citation type="submission" date="2015-05" db="EMBL/GenBank/DDBJ databases">
        <authorList>
            <person name="Wang D.B."/>
            <person name="Wang M."/>
        </authorList>
    </citation>
    <scope>NUCLEOTIDE SEQUENCE</scope>
    <source>
        <strain evidence="6">36-1</strain>
    </source>
</reference>
<dbReference type="KEGG" id="plj:28882429"/>
<name>A0A179HUL3_PURLI</name>
<dbReference type="Pfam" id="PF10544">
    <property type="entry name" value="T5orf172"/>
    <property type="match status" value="1"/>
</dbReference>
<feature type="region of interest" description="Disordered" evidence="1">
    <location>
        <begin position="1"/>
        <end position="111"/>
    </location>
</feature>
<protein>
    <submittedName>
        <fullName evidence="5">Meiotically up-regulated protein</fullName>
    </submittedName>
</protein>
<comment type="caution">
    <text evidence="5">The sequence shown here is derived from an EMBL/GenBank/DDBJ whole genome shotgun (WGS) entry which is preliminary data.</text>
</comment>
<dbReference type="Proteomes" id="UP001287286">
    <property type="component" value="Unassembled WGS sequence"/>
</dbReference>
<organism evidence="5 7">
    <name type="scientific">Purpureocillium lilacinum</name>
    <name type="common">Paecilomyces lilacinus</name>
    <dbReference type="NCBI Taxonomy" id="33203"/>
    <lineage>
        <taxon>Eukaryota</taxon>
        <taxon>Fungi</taxon>
        <taxon>Dikarya</taxon>
        <taxon>Ascomycota</taxon>
        <taxon>Pezizomycotina</taxon>
        <taxon>Sordariomycetes</taxon>
        <taxon>Hypocreomycetidae</taxon>
        <taxon>Hypocreales</taxon>
        <taxon>Ophiocordycipitaceae</taxon>
        <taxon>Purpureocillium</taxon>
    </lineage>
</organism>
<dbReference type="GeneID" id="28882429"/>
<dbReference type="Proteomes" id="UP000078240">
    <property type="component" value="Unassembled WGS sequence"/>
</dbReference>
<keyword evidence="9" id="KW-1185">Reference proteome</keyword>
<evidence type="ECO:0000313" key="8">
    <source>
        <dbReference type="Proteomes" id="UP000245956"/>
    </source>
</evidence>
<gene>
    <name evidence="6" type="ORF">PCL_00146</name>
    <name evidence="3" type="ORF">Purlil1_8678</name>
    <name evidence="4" type="ORF">VFPBJ_00264</name>
    <name evidence="5" type="ORF">VFPFJ_00295</name>
</gene>
<evidence type="ECO:0000313" key="7">
    <source>
        <dbReference type="Proteomes" id="UP000078340"/>
    </source>
</evidence>
<feature type="compositionally biased region" description="Acidic residues" evidence="1">
    <location>
        <begin position="382"/>
        <end position="394"/>
    </location>
</feature>
<evidence type="ECO:0000313" key="3">
    <source>
        <dbReference type="EMBL" id="KAK4086944.1"/>
    </source>
</evidence>
<dbReference type="EMBL" id="JAWRVI010000036">
    <property type="protein sequence ID" value="KAK4086944.1"/>
    <property type="molecule type" value="Genomic_DNA"/>
</dbReference>
<accession>A0A179HUL3</accession>
<dbReference type="Proteomes" id="UP000078340">
    <property type="component" value="Unassembled WGS sequence"/>
</dbReference>
<evidence type="ECO:0000259" key="2">
    <source>
        <dbReference type="Pfam" id="PF10544"/>
    </source>
</evidence>
<dbReference type="AlphaFoldDB" id="A0A179HUL3"/>
<dbReference type="EMBL" id="LCWV01000010">
    <property type="protein sequence ID" value="PWI70002.1"/>
    <property type="molecule type" value="Genomic_DNA"/>
</dbReference>